<protein>
    <submittedName>
        <fullName evidence="1">Uncharacterized protein</fullName>
    </submittedName>
</protein>
<comment type="caution">
    <text evidence="1">The sequence shown here is derived from an EMBL/GenBank/DDBJ whole genome shotgun (WGS) entry which is preliminary data.</text>
</comment>
<keyword evidence="2" id="KW-1185">Reference proteome</keyword>
<sequence length="101" mass="10830">MQLSGCTQLGGRQPIHEVPHGHLLVQAVRLGHPVSTDRDFTVVWLRSYDSSLGLEVLTYARPDAKANPPPSSAVDAMFESGGERRITAAFGAAVRTADLTC</sequence>
<evidence type="ECO:0000313" key="1">
    <source>
        <dbReference type="EMBL" id="KAL2608069.1"/>
    </source>
</evidence>
<reference evidence="1 2" key="1">
    <citation type="submission" date="2024-09" db="EMBL/GenBank/DDBJ databases">
        <title>Chromosome-scale assembly of Riccia fluitans.</title>
        <authorList>
            <person name="Paukszto L."/>
            <person name="Sawicki J."/>
            <person name="Karawczyk K."/>
            <person name="Piernik-Szablinska J."/>
            <person name="Szczecinska M."/>
            <person name="Mazdziarz M."/>
        </authorList>
    </citation>
    <scope>NUCLEOTIDE SEQUENCE [LARGE SCALE GENOMIC DNA]</scope>
    <source>
        <strain evidence="1">Rf_01</strain>
        <tissue evidence="1">Aerial parts of the thallus</tissue>
    </source>
</reference>
<dbReference type="Proteomes" id="UP001605036">
    <property type="component" value="Unassembled WGS sequence"/>
</dbReference>
<accession>A0ABD1XH46</accession>
<dbReference type="EMBL" id="JBHFFA010000008">
    <property type="protein sequence ID" value="KAL2608069.1"/>
    <property type="molecule type" value="Genomic_DNA"/>
</dbReference>
<dbReference type="AlphaFoldDB" id="A0ABD1XH46"/>
<organism evidence="1 2">
    <name type="scientific">Riccia fluitans</name>
    <dbReference type="NCBI Taxonomy" id="41844"/>
    <lineage>
        <taxon>Eukaryota</taxon>
        <taxon>Viridiplantae</taxon>
        <taxon>Streptophyta</taxon>
        <taxon>Embryophyta</taxon>
        <taxon>Marchantiophyta</taxon>
        <taxon>Marchantiopsida</taxon>
        <taxon>Marchantiidae</taxon>
        <taxon>Marchantiales</taxon>
        <taxon>Ricciaceae</taxon>
        <taxon>Riccia</taxon>
    </lineage>
</organism>
<name>A0ABD1XH46_9MARC</name>
<evidence type="ECO:0000313" key="2">
    <source>
        <dbReference type="Proteomes" id="UP001605036"/>
    </source>
</evidence>
<proteinExistence type="predicted"/>
<gene>
    <name evidence="1" type="ORF">R1flu_026642</name>
</gene>